<organism evidence="1 2">
    <name type="scientific">Claveliimonas monacensis</name>
    <dbReference type="NCBI Taxonomy" id="2779351"/>
    <lineage>
        <taxon>Bacteria</taxon>
        <taxon>Bacillati</taxon>
        <taxon>Bacillota</taxon>
        <taxon>Clostridia</taxon>
        <taxon>Lachnospirales</taxon>
        <taxon>Lachnospiraceae</taxon>
        <taxon>Claveliimonas</taxon>
    </lineage>
</organism>
<keyword evidence="2" id="KW-1185">Reference proteome</keyword>
<reference evidence="1 2" key="1">
    <citation type="submission" date="2020-10" db="EMBL/GenBank/DDBJ databases">
        <title>ChiBAC.</title>
        <authorList>
            <person name="Zenner C."/>
            <person name="Hitch T.C.A."/>
            <person name="Clavel T."/>
        </authorList>
    </citation>
    <scope>NUCLEOTIDE SEQUENCE [LARGE SCALE GENOMIC DNA]</scope>
    <source>
        <strain evidence="1 2">DSM 108991</strain>
    </source>
</reference>
<name>A0ABR9RKZ0_9FIRM</name>
<protein>
    <submittedName>
        <fullName evidence="1">Rpn family recombination-promoting nuclease/putative transposase</fullName>
    </submittedName>
</protein>
<gene>
    <name evidence="1" type="ORF">INF30_10100</name>
</gene>
<dbReference type="Pfam" id="PF12784">
    <property type="entry name" value="PDDEXK_2"/>
    <property type="match status" value="1"/>
</dbReference>
<dbReference type="InterPro" id="IPR010106">
    <property type="entry name" value="RpnA"/>
</dbReference>
<comment type="caution">
    <text evidence="1">The sequence shown here is derived from an EMBL/GenBank/DDBJ whole genome shotgun (WGS) entry which is preliminary data.</text>
</comment>
<evidence type="ECO:0000313" key="1">
    <source>
        <dbReference type="EMBL" id="MBE5063613.1"/>
    </source>
</evidence>
<proteinExistence type="predicted"/>
<dbReference type="NCBIfam" id="TIGR01784">
    <property type="entry name" value="T_den_put_tspse"/>
    <property type="match status" value="1"/>
</dbReference>
<dbReference type="PANTHER" id="PTHR41317">
    <property type="entry name" value="PD-(D_E)XK NUCLEASE FAMILY TRANSPOSASE"/>
    <property type="match status" value="1"/>
</dbReference>
<dbReference type="Proteomes" id="UP000758652">
    <property type="component" value="Unassembled WGS sequence"/>
</dbReference>
<sequence>MRQAGKEKTVTKKNDNFIMLPTVDVCFKGLMYNPKVRKGFIAALLGTDPAAVRETVLLPTALRQEYPDEKLGILDVRALMEDGAQINMEMQAYPFGQWDARSLFYLSKMYTEQIGRGDPYTKLKKCIHVSILDFIRFADDEKCHRIISLCDEQTGKKYTDLLEMQILELKKLPEELQSDDEVIRWMRFLAGKNRKELEDMAGTSEYIEEAYRELERMSADERARLEYEARQKAIRDHDAIMSSAWETGMEKGLQEGMEKGLQEGREQGMKQGLQQGIRQERQDIVFRMLEKGMDPEMIADLTGMNIEEIQKLEEEFRARG</sequence>
<evidence type="ECO:0000313" key="2">
    <source>
        <dbReference type="Proteomes" id="UP000758652"/>
    </source>
</evidence>
<dbReference type="PANTHER" id="PTHR41317:SF1">
    <property type="entry name" value="PD-(D_E)XK NUCLEASE FAMILY TRANSPOSASE"/>
    <property type="match status" value="1"/>
</dbReference>
<dbReference type="EMBL" id="JADCKL010000008">
    <property type="protein sequence ID" value="MBE5063613.1"/>
    <property type="molecule type" value="Genomic_DNA"/>
</dbReference>
<accession>A0ABR9RKZ0</accession>